<evidence type="ECO:0000313" key="2">
    <source>
        <dbReference type="EnsemblMetazoa" id="PPA38418.1"/>
    </source>
</evidence>
<accession>A0A8R1YRA8</accession>
<keyword evidence="3" id="KW-1185">Reference proteome</keyword>
<name>A0A2A6CF31_PRIPA</name>
<organism evidence="2 3">
    <name type="scientific">Pristionchus pacificus</name>
    <name type="common">Parasitic nematode worm</name>
    <dbReference type="NCBI Taxonomy" id="54126"/>
    <lineage>
        <taxon>Eukaryota</taxon>
        <taxon>Metazoa</taxon>
        <taxon>Ecdysozoa</taxon>
        <taxon>Nematoda</taxon>
        <taxon>Chromadorea</taxon>
        <taxon>Rhabditida</taxon>
        <taxon>Rhabditina</taxon>
        <taxon>Diplogasteromorpha</taxon>
        <taxon>Diplogasteroidea</taxon>
        <taxon>Neodiplogasteridae</taxon>
        <taxon>Pristionchus</taxon>
    </lineage>
</organism>
<feature type="compositionally biased region" description="Low complexity" evidence="1">
    <location>
        <begin position="581"/>
        <end position="596"/>
    </location>
</feature>
<protein>
    <submittedName>
        <fullName evidence="2">Uncharacterized protein</fullName>
    </submittedName>
</protein>
<evidence type="ECO:0000256" key="1">
    <source>
        <dbReference type="SAM" id="MobiDB-lite"/>
    </source>
</evidence>
<dbReference type="Proteomes" id="UP000005239">
    <property type="component" value="Unassembled WGS sequence"/>
</dbReference>
<reference evidence="3" key="1">
    <citation type="journal article" date="2008" name="Nat. Genet.">
        <title>The Pristionchus pacificus genome provides a unique perspective on nematode lifestyle and parasitism.</title>
        <authorList>
            <person name="Dieterich C."/>
            <person name="Clifton S.W."/>
            <person name="Schuster L.N."/>
            <person name="Chinwalla A."/>
            <person name="Delehaunty K."/>
            <person name="Dinkelacker I."/>
            <person name="Fulton L."/>
            <person name="Fulton R."/>
            <person name="Godfrey J."/>
            <person name="Minx P."/>
            <person name="Mitreva M."/>
            <person name="Roeseler W."/>
            <person name="Tian H."/>
            <person name="Witte H."/>
            <person name="Yang S.P."/>
            <person name="Wilson R.K."/>
            <person name="Sommer R.J."/>
        </authorList>
    </citation>
    <scope>NUCLEOTIDE SEQUENCE [LARGE SCALE GENOMIC DNA]</scope>
    <source>
        <strain evidence="3">PS312</strain>
    </source>
</reference>
<reference evidence="2" key="2">
    <citation type="submission" date="2022-06" db="UniProtKB">
        <authorList>
            <consortium name="EnsemblMetazoa"/>
        </authorList>
    </citation>
    <scope>IDENTIFICATION</scope>
    <source>
        <strain evidence="2">PS312</strain>
    </source>
</reference>
<evidence type="ECO:0000313" key="3">
    <source>
        <dbReference type="Proteomes" id="UP000005239"/>
    </source>
</evidence>
<accession>A0A2A6CF31</accession>
<proteinExistence type="predicted"/>
<gene>
    <name evidence="2" type="primary">WBGene00276787</name>
</gene>
<dbReference type="AlphaFoldDB" id="A0A2A6CF31"/>
<sequence length="605" mass="68989">MDRSRRPEIIQSFPICNGETPMDEYFAQWDIIANALNIDRQSSYRILPARLSGRALRVYKQYIENDDSIYSWQGLVDALTMRLTTDGSQMAAKSGLAMKKKERETLDEYATRVRRQVSMAYPGFILDHKEKIMVDKFTEGVPLALTISRKLYQKKFDDLNSVLEFAEQLETLNAVHGKAELESKVNDLVSIMEKKLKIEEKKEEEKKVEEVHAIQYNYNRGNRSWNDGYQNYRGNQRSSSSGRSSPNFINAMMLIACLSLVFLPQATAQFFQCPESEIISAIFVIPSQSAVRSCNAFPLLTDRSIGRVYKEFGGGQANVFACSEQVVHTCVSSKFMIFGVETETTTVERSIEVDECIKMEESKESPYGSLKEIKTGIFRTEINKTQITIPSHGPQCFDQHHMLLQYGKITTLSDTVVTSLGSSANCVLSEQSCKTTNRTLNANSEYFIIEKLNRILKTEQKTTNYDCFDDEVMQMNDGIYIEMIEMNGKEEIGKKTTRTRSTTTTPSELINIDYVEENSIIEVDGPTHKLHVLETPNDLENEEYDEFYATTRRTRRDVSTISTRLPQGTTVVQKKKEMVNSTSTSFPTTTEMTTTDRQTDRQTDK</sequence>
<dbReference type="EnsemblMetazoa" id="PPA38418.1">
    <property type="protein sequence ID" value="PPA38418.1"/>
    <property type="gene ID" value="WBGene00276787"/>
</dbReference>
<feature type="region of interest" description="Disordered" evidence="1">
    <location>
        <begin position="573"/>
        <end position="605"/>
    </location>
</feature>